<comment type="caution">
    <text evidence="1">The sequence shown here is derived from an EMBL/GenBank/DDBJ whole genome shotgun (WGS) entry which is preliminary data.</text>
</comment>
<name>A0A0F9K1P3_9ZZZZ</name>
<accession>A0A0F9K1P3</accession>
<sequence length="75" mass="8441">MNYVEARQLLDKQPLPVRPQQAVNVLLRSMDRTEREIDGLLDAMDRGDFDAEGRAVENLRTISEAMKLGREAVGA</sequence>
<gene>
    <name evidence="1" type="ORF">LCGC14_1690050</name>
</gene>
<dbReference type="EMBL" id="LAZR01014771">
    <property type="protein sequence ID" value="KKM16018.1"/>
    <property type="molecule type" value="Genomic_DNA"/>
</dbReference>
<protein>
    <submittedName>
        <fullName evidence="1">Uncharacterized protein</fullName>
    </submittedName>
</protein>
<reference evidence="1" key="1">
    <citation type="journal article" date="2015" name="Nature">
        <title>Complex archaea that bridge the gap between prokaryotes and eukaryotes.</title>
        <authorList>
            <person name="Spang A."/>
            <person name="Saw J.H."/>
            <person name="Jorgensen S.L."/>
            <person name="Zaremba-Niedzwiedzka K."/>
            <person name="Martijn J."/>
            <person name="Lind A.E."/>
            <person name="van Eijk R."/>
            <person name="Schleper C."/>
            <person name="Guy L."/>
            <person name="Ettema T.J."/>
        </authorList>
    </citation>
    <scope>NUCLEOTIDE SEQUENCE</scope>
</reference>
<organism evidence="1">
    <name type="scientific">marine sediment metagenome</name>
    <dbReference type="NCBI Taxonomy" id="412755"/>
    <lineage>
        <taxon>unclassified sequences</taxon>
        <taxon>metagenomes</taxon>
        <taxon>ecological metagenomes</taxon>
    </lineage>
</organism>
<evidence type="ECO:0000313" key="1">
    <source>
        <dbReference type="EMBL" id="KKM16018.1"/>
    </source>
</evidence>
<dbReference type="AlphaFoldDB" id="A0A0F9K1P3"/>
<proteinExistence type="predicted"/>